<sequence length="427" mass="47842">MFPPSKSDNPLDFLLRRSSFLCDQQNPISKLQDEPVPFLFNFPSPFFDEHEMPLNQILTQSQIMAAAANHHHVVDQVENHNTVAKQNTAASKSNGKEADQGVNPNGINLTPLRRRNTSGVPRKRTGKKDRHSKICTAQGIRDRRMRLSLQVARKFFDLQDMLGFDKASKTIEWLFTKSKKAIKELEKDHPHISTSEARSESFLSECEVVSGLEEISNIDVKEGMIISPSKHTTEPSCLNPSEKPEKRSKKTEDNSTMRESREKARARARSRTREKMMIKWCSKSNPNRENEDALKLESLTSSCPFEGVDQEARSLDQENKVSPFISHFDSIGEPLSSDEGTIEKLLGSSRTASSCPISDYNHCSDSTAGCLDTNAHFMGFLGNWDLFTTEKITSSPSQFSATNQAPFAGNPISVYSAPAPNFQAFHQ</sequence>
<keyword evidence="6" id="KW-0539">Nucleus</keyword>
<feature type="region of interest" description="Disordered" evidence="7">
    <location>
        <begin position="88"/>
        <end position="132"/>
    </location>
</feature>
<evidence type="ECO:0000313" key="11">
    <source>
        <dbReference type="Proteomes" id="UP000250235"/>
    </source>
</evidence>
<dbReference type="AlphaFoldDB" id="A0A2Z7BDF4"/>
<evidence type="ECO:0000259" key="8">
    <source>
        <dbReference type="PROSITE" id="PS51369"/>
    </source>
</evidence>
<protein>
    <submittedName>
        <fullName evidence="10">Uncharacterized protein</fullName>
    </submittedName>
</protein>
<evidence type="ECO:0000256" key="6">
    <source>
        <dbReference type="ARBA" id="ARBA00023242"/>
    </source>
</evidence>
<keyword evidence="4" id="KW-0238">DNA-binding</keyword>
<keyword evidence="3" id="KW-0805">Transcription regulation</keyword>
<feature type="compositionally biased region" description="Basic residues" evidence="7">
    <location>
        <begin position="112"/>
        <end position="132"/>
    </location>
</feature>
<keyword evidence="5" id="KW-0804">Transcription</keyword>
<feature type="region of interest" description="Disordered" evidence="7">
    <location>
        <begin position="226"/>
        <end position="269"/>
    </location>
</feature>
<evidence type="ECO:0000313" key="10">
    <source>
        <dbReference type="EMBL" id="KZV29977.1"/>
    </source>
</evidence>
<dbReference type="GO" id="GO:0043565">
    <property type="term" value="F:sequence-specific DNA binding"/>
    <property type="evidence" value="ECO:0007669"/>
    <property type="project" value="TreeGrafter"/>
</dbReference>
<feature type="domain" description="R" evidence="9">
    <location>
        <begin position="258"/>
        <end position="275"/>
    </location>
</feature>
<evidence type="ECO:0000256" key="7">
    <source>
        <dbReference type="SAM" id="MobiDB-lite"/>
    </source>
</evidence>
<dbReference type="Proteomes" id="UP000250235">
    <property type="component" value="Unassembled WGS sequence"/>
</dbReference>
<keyword evidence="11" id="KW-1185">Reference proteome</keyword>
<dbReference type="InterPro" id="IPR017887">
    <property type="entry name" value="TF_TCP_subgr"/>
</dbReference>
<evidence type="ECO:0000256" key="1">
    <source>
        <dbReference type="ARBA" id="ARBA00004123"/>
    </source>
</evidence>
<feature type="domain" description="TCP" evidence="8">
    <location>
        <begin position="127"/>
        <end position="185"/>
    </location>
</feature>
<dbReference type="GO" id="GO:0005634">
    <property type="term" value="C:nucleus"/>
    <property type="evidence" value="ECO:0007669"/>
    <property type="project" value="UniProtKB-SubCell"/>
</dbReference>
<accession>A0A2Z7BDF4</accession>
<comment type="subcellular location">
    <subcellularLocation>
        <location evidence="1">Nucleus</location>
    </subcellularLocation>
</comment>
<dbReference type="InterPro" id="IPR005333">
    <property type="entry name" value="Transcription_factor_TCP"/>
</dbReference>
<dbReference type="PROSITE" id="PS51370">
    <property type="entry name" value="R"/>
    <property type="match status" value="1"/>
</dbReference>
<evidence type="ECO:0000256" key="4">
    <source>
        <dbReference type="ARBA" id="ARBA00023125"/>
    </source>
</evidence>
<dbReference type="PROSITE" id="PS51369">
    <property type="entry name" value="TCP"/>
    <property type="match status" value="1"/>
</dbReference>
<dbReference type="OrthoDB" id="1896834at2759"/>
<reference evidence="10 11" key="1">
    <citation type="journal article" date="2015" name="Proc. Natl. Acad. Sci. U.S.A.">
        <title>The resurrection genome of Boea hygrometrica: A blueprint for survival of dehydration.</title>
        <authorList>
            <person name="Xiao L."/>
            <person name="Yang G."/>
            <person name="Zhang L."/>
            <person name="Yang X."/>
            <person name="Zhao S."/>
            <person name="Ji Z."/>
            <person name="Zhou Q."/>
            <person name="Hu M."/>
            <person name="Wang Y."/>
            <person name="Chen M."/>
            <person name="Xu Y."/>
            <person name="Jin H."/>
            <person name="Xiao X."/>
            <person name="Hu G."/>
            <person name="Bao F."/>
            <person name="Hu Y."/>
            <person name="Wan P."/>
            <person name="Li L."/>
            <person name="Deng X."/>
            <person name="Kuang T."/>
            <person name="Xiang C."/>
            <person name="Zhu J.K."/>
            <person name="Oliver M.J."/>
            <person name="He Y."/>
        </authorList>
    </citation>
    <scope>NUCLEOTIDE SEQUENCE [LARGE SCALE GENOMIC DNA]</scope>
    <source>
        <strain evidence="11">cv. XS01</strain>
    </source>
</reference>
<evidence type="ECO:0000259" key="9">
    <source>
        <dbReference type="PROSITE" id="PS51370"/>
    </source>
</evidence>
<dbReference type="PANTHER" id="PTHR31072:SF87">
    <property type="entry name" value="TRANSCRIPTION FACTOR TCP12"/>
    <property type="match status" value="1"/>
</dbReference>
<dbReference type="PANTHER" id="PTHR31072">
    <property type="entry name" value="TRANSCRIPTION FACTOR TCP4-RELATED"/>
    <property type="match status" value="1"/>
</dbReference>
<keyword evidence="2" id="KW-0217">Developmental protein</keyword>
<evidence type="ECO:0000256" key="2">
    <source>
        <dbReference type="ARBA" id="ARBA00022473"/>
    </source>
</evidence>
<dbReference type="Pfam" id="PF03634">
    <property type="entry name" value="TCP"/>
    <property type="match status" value="1"/>
</dbReference>
<dbReference type="EMBL" id="KV008787">
    <property type="protein sequence ID" value="KZV29977.1"/>
    <property type="molecule type" value="Genomic_DNA"/>
</dbReference>
<name>A0A2Z7BDF4_9LAMI</name>
<organism evidence="10 11">
    <name type="scientific">Dorcoceras hygrometricum</name>
    <dbReference type="NCBI Taxonomy" id="472368"/>
    <lineage>
        <taxon>Eukaryota</taxon>
        <taxon>Viridiplantae</taxon>
        <taxon>Streptophyta</taxon>
        <taxon>Embryophyta</taxon>
        <taxon>Tracheophyta</taxon>
        <taxon>Spermatophyta</taxon>
        <taxon>Magnoliopsida</taxon>
        <taxon>eudicotyledons</taxon>
        <taxon>Gunneridae</taxon>
        <taxon>Pentapetalae</taxon>
        <taxon>asterids</taxon>
        <taxon>lamiids</taxon>
        <taxon>Lamiales</taxon>
        <taxon>Gesneriaceae</taxon>
        <taxon>Didymocarpoideae</taxon>
        <taxon>Trichosporeae</taxon>
        <taxon>Loxocarpinae</taxon>
        <taxon>Dorcoceras</taxon>
    </lineage>
</organism>
<gene>
    <name evidence="10" type="ORF">F511_26997</name>
</gene>
<dbReference type="GO" id="GO:0003700">
    <property type="term" value="F:DNA-binding transcription factor activity"/>
    <property type="evidence" value="ECO:0007669"/>
    <property type="project" value="InterPro"/>
</dbReference>
<feature type="compositionally biased region" description="Basic and acidic residues" evidence="7">
    <location>
        <begin position="242"/>
        <end position="269"/>
    </location>
</feature>
<evidence type="ECO:0000256" key="3">
    <source>
        <dbReference type="ARBA" id="ARBA00023015"/>
    </source>
</evidence>
<evidence type="ECO:0000256" key="5">
    <source>
        <dbReference type="ARBA" id="ARBA00023163"/>
    </source>
</evidence>
<dbReference type="GO" id="GO:2000032">
    <property type="term" value="P:regulation of secondary shoot formation"/>
    <property type="evidence" value="ECO:0007669"/>
    <property type="project" value="TreeGrafter"/>
</dbReference>
<proteinExistence type="predicted"/>
<dbReference type="InterPro" id="IPR017888">
    <property type="entry name" value="CYC/TB1_R_domain"/>
</dbReference>